<feature type="domain" description="Major facilitator superfamily (MFS) profile" evidence="6">
    <location>
        <begin position="50"/>
        <end position="304"/>
    </location>
</feature>
<protein>
    <submittedName>
        <fullName evidence="7">Vesicular glutamate transporter 1-like</fullName>
    </submittedName>
</protein>
<feature type="transmembrane region" description="Helical" evidence="5">
    <location>
        <begin position="41"/>
        <end position="59"/>
    </location>
</feature>
<evidence type="ECO:0000256" key="3">
    <source>
        <dbReference type="ARBA" id="ARBA00022989"/>
    </source>
</evidence>
<dbReference type="InterPro" id="IPR011701">
    <property type="entry name" value="MFS"/>
</dbReference>
<dbReference type="Gene3D" id="1.20.1250.20">
    <property type="entry name" value="MFS general substrate transporter like domains"/>
    <property type="match status" value="1"/>
</dbReference>
<organism evidence="7">
    <name type="scientific">Diabrotica virgifera virgifera</name>
    <name type="common">western corn rootworm</name>
    <dbReference type="NCBI Taxonomy" id="50390"/>
    <lineage>
        <taxon>Eukaryota</taxon>
        <taxon>Metazoa</taxon>
        <taxon>Ecdysozoa</taxon>
        <taxon>Arthropoda</taxon>
        <taxon>Hexapoda</taxon>
        <taxon>Insecta</taxon>
        <taxon>Pterygota</taxon>
        <taxon>Neoptera</taxon>
        <taxon>Endopterygota</taxon>
        <taxon>Coleoptera</taxon>
        <taxon>Polyphaga</taxon>
        <taxon>Cucujiformia</taxon>
        <taxon>Chrysomeloidea</taxon>
        <taxon>Chrysomelidae</taxon>
        <taxon>Galerucinae</taxon>
        <taxon>Diabroticina</taxon>
        <taxon>Diabroticites</taxon>
        <taxon>Diabrotica</taxon>
    </lineage>
</organism>
<dbReference type="PROSITE" id="PS50850">
    <property type="entry name" value="MFS"/>
    <property type="match status" value="1"/>
</dbReference>
<feature type="non-terminal residue" evidence="7">
    <location>
        <position position="304"/>
    </location>
</feature>
<keyword evidence="2 5" id="KW-0812">Transmembrane</keyword>
<feature type="transmembrane region" description="Helical" evidence="5">
    <location>
        <begin position="168"/>
        <end position="191"/>
    </location>
</feature>
<dbReference type="GO" id="GO:0006820">
    <property type="term" value="P:monoatomic anion transport"/>
    <property type="evidence" value="ECO:0007669"/>
    <property type="project" value="TreeGrafter"/>
</dbReference>
<evidence type="ECO:0000256" key="2">
    <source>
        <dbReference type="ARBA" id="ARBA00022692"/>
    </source>
</evidence>
<comment type="subcellular location">
    <subcellularLocation>
        <location evidence="1">Membrane</location>
        <topology evidence="1">Multi-pass membrane protein</topology>
    </subcellularLocation>
</comment>
<dbReference type="PANTHER" id="PTHR11662">
    <property type="entry name" value="SOLUTE CARRIER FAMILY 17"/>
    <property type="match status" value="1"/>
</dbReference>
<dbReference type="PANTHER" id="PTHR11662:SF336">
    <property type="entry name" value="LP19554P"/>
    <property type="match status" value="1"/>
</dbReference>
<evidence type="ECO:0000256" key="5">
    <source>
        <dbReference type="SAM" id="Phobius"/>
    </source>
</evidence>
<evidence type="ECO:0000256" key="1">
    <source>
        <dbReference type="ARBA" id="ARBA00004141"/>
    </source>
</evidence>
<dbReference type="GO" id="GO:0016020">
    <property type="term" value="C:membrane"/>
    <property type="evidence" value="ECO:0007669"/>
    <property type="project" value="UniProtKB-SubCell"/>
</dbReference>
<dbReference type="Pfam" id="PF07690">
    <property type="entry name" value="MFS_1"/>
    <property type="match status" value="1"/>
</dbReference>
<dbReference type="SUPFAM" id="SSF103473">
    <property type="entry name" value="MFS general substrate transporter"/>
    <property type="match status" value="1"/>
</dbReference>
<dbReference type="FunFam" id="1.20.1250.20:FF:000423">
    <property type="entry name" value="Putative inorganic phosphate cotransporter-like Protein"/>
    <property type="match status" value="1"/>
</dbReference>
<dbReference type="InterPro" id="IPR036259">
    <property type="entry name" value="MFS_trans_sf"/>
</dbReference>
<reference evidence="7" key="1">
    <citation type="submission" date="2025-08" db="UniProtKB">
        <authorList>
            <consortium name="RefSeq"/>
        </authorList>
    </citation>
    <scope>IDENTIFICATION</scope>
</reference>
<evidence type="ECO:0000256" key="4">
    <source>
        <dbReference type="ARBA" id="ARBA00023136"/>
    </source>
</evidence>
<proteinExistence type="predicted"/>
<dbReference type="RefSeq" id="XP_028154310.1">
    <property type="nucleotide sequence ID" value="XM_028298509.1"/>
</dbReference>
<accession>A0A6P7HEZ1</accession>
<keyword evidence="4 5" id="KW-0472">Membrane</keyword>
<dbReference type="GO" id="GO:0022857">
    <property type="term" value="F:transmembrane transporter activity"/>
    <property type="evidence" value="ECO:0007669"/>
    <property type="project" value="InterPro"/>
</dbReference>
<feature type="transmembrane region" description="Helical" evidence="5">
    <location>
        <begin position="203"/>
        <end position="226"/>
    </location>
</feature>
<dbReference type="InterPro" id="IPR020846">
    <property type="entry name" value="MFS_dom"/>
</dbReference>
<keyword evidence="3 5" id="KW-1133">Transmembrane helix</keyword>
<dbReference type="InParanoid" id="A0A6P7HEZ1"/>
<feature type="transmembrane region" description="Helical" evidence="5">
    <location>
        <begin position="112"/>
        <end position="131"/>
    </location>
</feature>
<dbReference type="InterPro" id="IPR050382">
    <property type="entry name" value="MFS_Na/Anion_cotransporter"/>
</dbReference>
<name>A0A6P7HEZ1_DIAVI</name>
<evidence type="ECO:0000259" key="6">
    <source>
        <dbReference type="PROSITE" id="PS50850"/>
    </source>
</evidence>
<sequence>MSSATPMEQFEQEDLLNKDQAGNSVSIVRNHEKFRFGRSKIPVRFWIGLMVFFTTYVNYATRVNMAISIISMTKGKSKKTPECLLDEMTNSSSATQKGLPDYGPRYDWDEHIQGIILGSYFWGYTIFSLPAGAVSELWGPARVIFWTTIVSLILNSVSVPAANGHYGLLIACRFLIGAVGGLVYPALQVLIAKWAPPAEKGRFVAGLMGNTLATCVTWPLVGWVITKWGWNWGFHVITVQLVVFCVVFYFVCADSPEDHKFISEEEVAFIKEAQGATVTKKKACTSIQTVFSCSFPFWMLNYFT</sequence>
<evidence type="ECO:0000313" key="7">
    <source>
        <dbReference type="RefSeq" id="XP_028154310.1"/>
    </source>
</evidence>
<gene>
    <name evidence="7" type="primary">LOC114347849</name>
</gene>
<dbReference type="AlphaFoldDB" id="A0A6P7HEZ1"/>
<feature type="transmembrane region" description="Helical" evidence="5">
    <location>
        <begin position="143"/>
        <end position="162"/>
    </location>
</feature>
<feature type="transmembrane region" description="Helical" evidence="5">
    <location>
        <begin position="232"/>
        <end position="252"/>
    </location>
</feature>